<dbReference type="InterPro" id="IPR036637">
    <property type="entry name" value="Phosphohistidine_dom_sf"/>
</dbReference>
<proteinExistence type="predicted"/>
<dbReference type="NCBIfam" id="NF006150">
    <property type="entry name" value="PRK08296.1-2"/>
    <property type="match status" value="1"/>
</dbReference>
<dbReference type="Pfam" id="PF00391">
    <property type="entry name" value="PEP-utilizers"/>
    <property type="match status" value="1"/>
</dbReference>
<dbReference type="PANTHER" id="PTHR43615:SF1">
    <property type="entry name" value="PPDK_N DOMAIN-CONTAINING PROTEIN"/>
    <property type="match status" value="1"/>
</dbReference>
<sequence>MSSSTRSRFPHAYEVEVPKGAEGWERMYPYYYVFDKNPGPRREWESSIFWFQDGMHHGEPLYPLDAIHSMAWQWALSSYNSRTFVVPPALGIAHRVLNGYLYITPVPVLDQKEIGRRVEYFKKRAGYYYQNWNKIYEEWKVNAEKIIKEMESLEFNDLPEFEDEEVVFKHEGYSKSSFTLYNNFHRLVMLHFRLWQKHFEMLNLGYAAYLTYYMFCKEKFPGIPDQHIARTVAGIESILFRPDQECRRLARLAVDLGLADIFMKKLGYEKTVEELRKSEKGRQWLEELEKVKYPWFYYATGPGFFHTEPRWIDNMDIPFSFISDYVVKLKRGEPIELPTEKLRRERDELAEKYKALLKDPADVKTFEENLMLSRTVFPYVEDHNFYIEHWGHTIWYKKVRDIAKILVKHGIIEEVEDIFYINWHELSQILYDLCANWAVGVKTAGAFYWPAEIERRKQIINVVKQNRPPPALGQPPEVITEPFTIMLWGITKDRVQQWLSGAVAGAENKLVGMPASPGVAEGPARVVLSAEEITKVNEGEILVAPITAPSWNPVFLKVKATVTDIGGIMSHTAIVCREYGLPAVVGTGYATKLIKDGQRLRVDGTNGVVEILG</sequence>
<organism evidence="2">
    <name type="scientific">Caldiarchaeum subterraneum</name>
    <dbReference type="NCBI Taxonomy" id="311458"/>
    <lineage>
        <taxon>Archaea</taxon>
        <taxon>Nitrososphaerota</taxon>
        <taxon>Candidatus Caldarchaeales</taxon>
        <taxon>Candidatus Caldarchaeaceae</taxon>
        <taxon>Candidatus Caldarchaeum</taxon>
    </lineage>
</organism>
<gene>
    <name evidence="2" type="ORF">ENM11_07920</name>
</gene>
<evidence type="ECO:0000259" key="1">
    <source>
        <dbReference type="Pfam" id="PF00391"/>
    </source>
</evidence>
<feature type="domain" description="PEP-utilising enzyme mobile" evidence="1">
    <location>
        <begin position="537"/>
        <end position="607"/>
    </location>
</feature>
<dbReference type="InterPro" id="IPR051549">
    <property type="entry name" value="PEP_Utilizing_Enz"/>
</dbReference>
<reference evidence="2" key="1">
    <citation type="journal article" date="2020" name="mSystems">
        <title>Genome- and Community-Level Interaction Insights into Carbon Utilization and Element Cycling Functions of Hydrothermarchaeota in Hydrothermal Sediment.</title>
        <authorList>
            <person name="Zhou Z."/>
            <person name="Liu Y."/>
            <person name="Xu W."/>
            <person name="Pan J."/>
            <person name="Luo Z.H."/>
            <person name="Li M."/>
        </authorList>
    </citation>
    <scope>NUCLEOTIDE SEQUENCE [LARGE SCALE GENOMIC DNA]</scope>
    <source>
        <strain evidence="2">SpSt-1056</strain>
    </source>
</reference>
<dbReference type="GO" id="GO:0016772">
    <property type="term" value="F:transferase activity, transferring phosphorus-containing groups"/>
    <property type="evidence" value="ECO:0007669"/>
    <property type="project" value="InterPro"/>
</dbReference>
<evidence type="ECO:0000313" key="2">
    <source>
        <dbReference type="EMBL" id="HHK69053.1"/>
    </source>
</evidence>
<dbReference type="InterPro" id="IPR008279">
    <property type="entry name" value="PEP-util_enz_mobile_dom"/>
</dbReference>
<dbReference type="NCBIfam" id="NF006151">
    <property type="entry name" value="PRK08296.1-3"/>
    <property type="match status" value="1"/>
</dbReference>
<dbReference type="AlphaFoldDB" id="A0A7C5QS33"/>
<name>A0A7C5QS33_CALS0</name>
<accession>A0A7C5QS33</accession>
<dbReference type="PANTHER" id="PTHR43615">
    <property type="entry name" value="PHOSPHOENOLPYRUVATE SYNTHASE-RELATED"/>
    <property type="match status" value="1"/>
</dbReference>
<dbReference type="Gene3D" id="3.50.30.10">
    <property type="entry name" value="Phosphohistidine domain"/>
    <property type="match status" value="1"/>
</dbReference>
<comment type="caution">
    <text evidence="2">The sequence shown here is derived from an EMBL/GenBank/DDBJ whole genome shotgun (WGS) entry which is preliminary data.</text>
</comment>
<dbReference type="NCBIfam" id="NF006153">
    <property type="entry name" value="PRK08296.1-5"/>
    <property type="match status" value="1"/>
</dbReference>
<dbReference type="EMBL" id="DRWN01000066">
    <property type="protein sequence ID" value="HHK69053.1"/>
    <property type="molecule type" value="Genomic_DNA"/>
</dbReference>
<protein>
    <submittedName>
        <fullName evidence="2">PEP-utilizing enzyme, mobile region</fullName>
    </submittedName>
</protein>
<dbReference type="SUPFAM" id="SSF52009">
    <property type="entry name" value="Phosphohistidine domain"/>
    <property type="match status" value="1"/>
</dbReference>